<dbReference type="Proteomes" id="UP000249123">
    <property type="component" value="Unassembled WGS sequence"/>
</dbReference>
<dbReference type="eggNOG" id="COG0456">
    <property type="taxonomic scope" value="Bacteria"/>
</dbReference>
<evidence type="ECO:0000256" key="1">
    <source>
        <dbReference type="ARBA" id="ARBA00022679"/>
    </source>
</evidence>
<evidence type="ECO:0000313" key="4">
    <source>
        <dbReference type="Proteomes" id="UP000249123"/>
    </source>
</evidence>
<dbReference type="Gene3D" id="3.40.630.30">
    <property type="match status" value="1"/>
</dbReference>
<accession>A0A328JR80</accession>
<reference evidence="3 4" key="1">
    <citation type="submission" date="2013-04" db="EMBL/GenBank/DDBJ databases">
        <title>Hyphomonas sp. T24B3 Genome Sequencing.</title>
        <authorList>
            <person name="Lai Q."/>
            <person name="Shao Z."/>
        </authorList>
    </citation>
    <scope>NUCLEOTIDE SEQUENCE [LARGE SCALE GENOMIC DNA]</scope>
    <source>
        <strain evidence="3 4">T24B3</strain>
    </source>
</reference>
<keyword evidence="4" id="KW-1185">Reference proteome</keyword>
<proteinExistence type="predicted"/>
<dbReference type="PROSITE" id="PS51186">
    <property type="entry name" value="GNAT"/>
    <property type="match status" value="1"/>
</dbReference>
<dbReference type="GO" id="GO:0016747">
    <property type="term" value="F:acyltransferase activity, transferring groups other than amino-acyl groups"/>
    <property type="evidence" value="ECO:0007669"/>
    <property type="project" value="InterPro"/>
</dbReference>
<dbReference type="PANTHER" id="PTHR43420:SF12">
    <property type="entry name" value="N-ACETYLTRANSFERASE DOMAIN-CONTAINING PROTEIN"/>
    <property type="match status" value="1"/>
</dbReference>
<evidence type="ECO:0000313" key="3">
    <source>
        <dbReference type="EMBL" id="RAN31566.1"/>
    </source>
</evidence>
<dbReference type="SUPFAM" id="SSF55729">
    <property type="entry name" value="Acyl-CoA N-acyltransferases (Nat)"/>
    <property type="match status" value="1"/>
</dbReference>
<dbReference type="RefSeq" id="WP_034828140.1">
    <property type="nucleotide sequence ID" value="NZ_AWFA01000044.1"/>
</dbReference>
<evidence type="ECO:0000256" key="2">
    <source>
        <dbReference type="ARBA" id="ARBA00023315"/>
    </source>
</evidence>
<keyword evidence="1" id="KW-0808">Transferase</keyword>
<dbReference type="AlphaFoldDB" id="A0A062TV05"/>
<dbReference type="STRING" id="1280941.HY2_15925"/>
<organism evidence="3 4">
    <name type="scientific">Hyphomonas pacifica</name>
    <dbReference type="NCBI Taxonomy" id="1280941"/>
    <lineage>
        <taxon>Bacteria</taxon>
        <taxon>Pseudomonadati</taxon>
        <taxon>Pseudomonadota</taxon>
        <taxon>Alphaproteobacteria</taxon>
        <taxon>Hyphomonadales</taxon>
        <taxon>Hyphomonadaceae</taxon>
        <taxon>Hyphomonas</taxon>
    </lineage>
</organism>
<dbReference type="InterPro" id="IPR050680">
    <property type="entry name" value="YpeA/RimI_acetyltransf"/>
</dbReference>
<dbReference type="InterPro" id="IPR016181">
    <property type="entry name" value="Acyl_CoA_acyltransferase"/>
</dbReference>
<comment type="caution">
    <text evidence="3">The sequence shown here is derived from an EMBL/GenBank/DDBJ whole genome shotgun (WGS) entry which is preliminary data.</text>
</comment>
<sequence>MARFRLATPEDIRALTALECSFPPEDRFSARTWRRLLKGNSAVLVSDSGETLTSAAVLLFRKGAQIARLYSITVAEAVRGTGLSSVLLSECEDISRQRGCSQMRLEVRATNSRAIRLYERHGYRVMARAAAYYPDGEDALRMEKPLTGLSREET</sequence>
<name>A0A062TV05_9PROT</name>
<dbReference type="Pfam" id="PF00583">
    <property type="entry name" value="Acetyltransf_1"/>
    <property type="match status" value="1"/>
</dbReference>
<protein>
    <submittedName>
        <fullName evidence="3">Uncharacterized protein</fullName>
    </submittedName>
</protein>
<dbReference type="EMBL" id="AWFB01000048">
    <property type="protein sequence ID" value="RAN31566.1"/>
    <property type="molecule type" value="Genomic_DNA"/>
</dbReference>
<gene>
    <name evidence="3" type="ORF">HY3_16510</name>
</gene>
<dbReference type="InterPro" id="IPR000182">
    <property type="entry name" value="GNAT_dom"/>
</dbReference>
<accession>A0A062TV05</accession>
<keyword evidence="2" id="KW-0012">Acyltransferase</keyword>
<dbReference type="OrthoDB" id="9803233at2"/>
<dbReference type="PANTHER" id="PTHR43420">
    <property type="entry name" value="ACETYLTRANSFERASE"/>
    <property type="match status" value="1"/>
</dbReference>